<dbReference type="InterPro" id="IPR050648">
    <property type="entry name" value="F-box_LRR-repeat"/>
</dbReference>
<comment type="caution">
    <text evidence="1">The sequence shown here is derived from an EMBL/GenBank/DDBJ whole genome shotgun (WGS) entry which is preliminary data.</text>
</comment>
<evidence type="ECO:0008006" key="3">
    <source>
        <dbReference type="Google" id="ProtNLM"/>
    </source>
</evidence>
<dbReference type="PANTHER" id="PTHR13382">
    <property type="entry name" value="MITOCHONDRIAL ATP SYNTHASE COUPLING FACTOR B"/>
    <property type="match status" value="1"/>
</dbReference>
<dbReference type="SUPFAM" id="SSF52047">
    <property type="entry name" value="RNI-like"/>
    <property type="match status" value="1"/>
</dbReference>
<dbReference type="InterPro" id="IPR032675">
    <property type="entry name" value="LRR_dom_sf"/>
</dbReference>
<dbReference type="Proteomes" id="UP001634007">
    <property type="component" value="Unassembled WGS sequence"/>
</dbReference>
<reference evidence="1 2" key="1">
    <citation type="submission" date="2024-11" db="EMBL/GenBank/DDBJ databases">
        <title>Chromosome-level genome assembly of Eucalyptus globulus Labill. provides insights into its genome evolution.</title>
        <authorList>
            <person name="Li X."/>
        </authorList>
    </citation>
    <scope>NUCLEOTIDE SEQUENCE [LARGE SCALE GENOMIC DNA]</scope>
    <source>
        <strain evidence="1">CL2024</strain>
        <tissue evidence="1">Fresh tender leaves</tissue>
    </source>
</reference>
<sequence>MALNYSHRPVFAAHLPEDSMVSPMRIANRCIVEGVSENKADGADRPWLLEGDVKDCLDYGRSRCDGGGCSQDSVSSNILDVLPSDPFGMDISTTFTALTGWLEDLEMNYGGCARDFAGASPDDYQLFARLIWNNAMRFQAFPGMIGFNTDPSPASSTCPCYGVKESARGSCDVAVSSMSEFSGYPDSLEAGDASSFDLGSSSGHHGCSEEVIEGQDPCDGEFGLTSALGGLSEVMESGQGSCHVGFESVSGCDQCPEVMEDVNAPYDLGLGSIGGFGRCSLENGVSGVSNMDGFFHGSSGSSSVPDNNHPSKGLEISAETYSFVNRQMTRYAFSLALGYLGVRDLLALESVCKSVRSTVRNEPFYWRNIHIHHPLNEKITDEVLIQLTDRARGNLHCLSLVDCPRITDDGLKRVLDSNPKLSKLCVPGCTRLSINGILDSLRTFKLMGTLSLKHIRIGGRYGVTEEHFEELKSLMGITSETQQNLNALKPYFYHRDRMYLSCEDDRTIDIETCPRCQKLRLVYDCPAEVCQGREHASQACRACILCIARCVQCGRCINDNEYEETFCLELLCSDCSKQQFLMCHEMEGSNVAISDSTAHHEDPQGSSMRG</sequence>
<dbReference type="EMBL" id="JBJKBG010000008">
    <property type="protein sequence ID" value="KAL3728636.1"/>
    <property type="molecule type" value="Genomic_DNA"/>
</dbReference>
<organism evidence="1 2">
    <name type="scientific">Eucalyptus globulus</name>
    <name type="common">Tasmanian blue gum</name>
    <dbReference type="NCBI Taxonomy" id="34317"/>
    <lineage>
        <taxon>Eukaryota</taxon>
        <taxon>Viridiplantae</taxon>
        <taxon>Streptophyta</taxon>
        <taxon>Embryophyta</taxon>
        <taxon>Tracheophyta</taxon>
        <taxon>Spermatophyta</taxon>
        <taxon>Magnoliopsida</taxon>
        <taxon>eudicotyledons</taxon>
        <taxon>Gunneridae</taxon>
        <taxon>Pentapetalae</taxon>
        <taxon>rosids</taxon>
        <taxon>malvids</taxon>
        <taxon>Myrtales</taxon>
        <taxon>Myrtaceae</taxon>
        <taxon>Myrtoideae</taxon>
        <taxon>Eucalypteae</taxon>
        <taxon>Eucalyptus</taxon>
    </lineage>
</organism>
<dbReference type="PANTHER" id="PTHR13382:SF22">
    <property type="entry name" value="F-BOX PROTEIN SKIP14"/>
    <property type="match status" value="1"/>
</dbReference>
<dbReference type="Gene3D" id="3.80.10.10">
    <property type="entry name" value="Ribonuclease Inhibitor"/>
    <property type="match status" value="1"/>
</dbReference>
<evidence type="ECO:0000313" key="2">
    <source>
        <dbReference type="Proteomes" id="UP001634007"/>
    </source>
</evidence>
<keyword evidence="2" id="KW-1185">Reference proteome</keyword>
<gene>
    <name evidence="1" type="ORF">ACJRO7_033250</name>
</gene>
<dbReference type="AlphaFoldDB" id="A0ABD3JWC5"/>
<name>A0ABD3JWC5_EUCGL</name>
<protein>
    <recommendedName>
        <fullName evidence="3">F-box domain-containing protein</fullName>
    </recommendedName>
</protein>
<evidence type="ECO:0000313" key="1">
    <source>
        <dbReference type="EMBL" id="KAL3728636.1"/>
    </source>
</evidence>
<proteinExistence type="predicted"/>
<accession>A0ABD3JWC5</accession>